<dbReference type="Proteomes" id="UP000600080">
    <property type="component" value="Unassembled WGS sequence"/>
</dbReference>
<dbReference type="InterPro" id="IPR016084">
    <property type="entry name" value="Haem_Oase-like_multi-hlx"/>
</dbReference>
<name>A0ABQ2JS34_9ACTN</name>
<feature type="compositionally biased region" description="Basic residues" evidence="1">
    <location>
        <begin position="727"/>
        <end position="739"/>
    </location>
</feature>
<keyword evidence="3" id="KW-1185">Reference proteome</keyword>
<feature type="region of interest" description="Disordered" evidence="1">
    <location>
        <begin position="1"/>
        <end position="21"/>
    </location>
</feature>
<organism evidence="2 3">
    <name type="scientific">Streptomyces kronopolitis</name>
    <dbReference type="NCBI Taxonomy" id="1612435"/>
    <lineage>
        <taxon>Bacteria</taxon>
        <taxon>Bacillati</taxon>
        <taxon>Actinomycetota</taxon>
        <taxon>Actinomycetes</taxon>
        <taxon>Kitasatosporales</taxon>
        <taxon>Streptomycetaceae</taxon>
        <taxon>Streptomyces</taxon>
    </lineage>
</organism>
<evidence type="ECO:0000256" key="1">
    <source>
        <dbReference type="SAM" id="MobiDB-lite"/>
    </source>
</evidence>
<evidence type="ECO:0008006" key="4">
    <source>
        <dbReference type="Google" id="ProtNLM"/>
    </source>
</evidence>
<reference evidence="3" key="1">
    <citation type="journal article" date="2019" name="Int. J. Syst. Evol. Microbiol.">
        <title>The Global Catalogue of Microorganisms (GCM) 10K type strain sequencing project: providing services to taxonomists for standard genome sequencing and annotation.</title>
        <authorList>
            <consortium name="The Broad Institute Genomics Platform"/>
            <consortium name="The Broad Institute Genome Sequencing Center for Infectious Disease"/>
            <person name="Wu L."/>
            <person name="Ma J."/>
        </authorList>
    </citation>
    <scope>NUCLEOTIDE SEQUENCE [LARGE SCALE GENOMIC DNA]</scope>
    <source>
        <strain evidence="3">CGMCC 4.7323</strain>
    </source>
</reference>
<proteinExistence type="predicted"/>
<gene>
    <name evidence="2" type="ORF">GCM10012285_44540</name>
</gene>
<accession>A0ABQ2JS34</accession>
<evidence type="ECO:0000313" key="3">
    <source>
        <dbReference type="Proteomes" id="UP000600080"/>
    </source>
</evidence>
<comment type="caution">
    <text evidence="2">The sequence shown here is derived from an EMBL/GenBank/DDBJ whole genome shotgun (WGS) entry which is preliminary data.</text>
</comment>
<dbReference type="EMBL" id="BMND01000020">
    <property type="protein sequence ID" value="GGN52992.1"/>
    <property type="molecule type" value="Genomic_DNA"/>
</dbReference>
<dbReference type="GeneID" id="301550153"/>
<protein>
    <recommendedName>
        <fullName evidence="4">Iron-containing redox enzyme family protein</fullName>
    </recommendedName>
</protein>
<sequence>MQGHQAAGPATRPVPARDDDSARTVYAYAADPEASVPGGRFTDEVRAELRRHAAGAETDLDAAVRRAADWARTESARFRALDVTGNAAHPPVTGDGADGARQVLVRRAVLGCAPLALVSGAWLQWLSAPGNADEPAVLRTLALYASDVGAGHPGASRGHAYLGLLRHLRLSENAVPRARLTGDQRIADRTFRFPALLLAMSRRPDDFGAEILGADLCLRTVGLLPPLALVAQALPTEADWAALDLSDGRGQEGEPPPLMCRAAVDALIAEGGPAAAEAVRLGFAWALAELRDWAELLHTELTASKDPAYDMAELMRLRSREGAVYHHGFEMEGRPLSAWLADCRTDAGPLLGVLARSRLVKPGRSGASSLVRGLVGERGPMFRVFSPEDLTVIRRWIDSLSPEAVREAGSAPDTRSPAPRPAGGELTAVAAALRAGAPSAGRAPADLRDAYHLLMQRTDTPALRAWALDYTAGWLARSRHGMDTGTMLLPDAWGREGLRPWLQTQHDRHGAEFEENAEIPLPTREAVVEDTVQTAPLTLIDGSWLQGFTDYEQASSEIGHSLFETYWDELGNGEPKLNHPLIYREVLKEMDVELPPTASPEFARWPGFYDASFELPVYWLCVGRFPRTFLPEVLGLNLAMELSGVGGTYRRARMALKTYGFNTRFVDIHNTIDNVATGHSAWAADAIDTLMAALPDTPGPGARTEVWERVRAGYRSLNPPSGMGARRAARRGRSARRRR</sequence>
<dbReference type="Gene3D" id="1.20.910.10">
    <property type="entry name" value="Heme oxygenase-like"/>
    <property type="match status" value="1"/>
</dbReference>
<feature type="region of interest" description="Disordered" evidence="1">
    <location>
        <begin position="717"/>
        <end position="739"/>
    </location>
</feature>
<evidence type="ECO:0000313" key="2">
    <source>
        <dbReference type="EMBL" id="GGN52992.1"/>
    </source>
</evidence>
<dbReference type="RefSeq" id="WP_189100719.1">
    <property type="nucleotide sequence ID" value="NZ_BMND01000020.1"/>
</dbReference>
<dbReference type="Pfam" id="PF14518">
    <property type="entry name" value="Haem_oxygenas_2"/>
    <property type="match status" value="1"/>
</dbReference>
<dbReference type="SMART" id="SM01236">
    <property type="entry name" value="Haem_oxygenase_2"/>
    <property type="match status" value="1"/>
</dbReference>